<name>A0A9P4PH43_9PLEO</name>
<evidence type="ECO:0000256" key="1">
    <source>
        <dbReference type="ARBA" id="ARBA00006328"/>
    </source>
</evidence>
<organism evidence="4 5">
    <name type="scientific">Karstenula rhodostoma CBS 690.94</name>
    <dbReference type="NCBI Taxonomy" id="1392251"/>
    <lineage>
        <taxon>Eukaryota</taxon>
        <taxon>Fungi</taxon>
        <taxon>Dikarya</taxon>
        <taxon>Ascomycota</taxon>
        <taxon>Pezizomycotina</taxon>
        <taxon>Dothideomycetes</taxon>
        <taxon>Pleosporomycetidae</taxon>
        <taxon>Pleosporales</taxon>
        <taxon>Massarineae</taxon>
        <taxon>Didymosphaeriaceae</taxon>
        <taxon>Karstenula</taxon>
    </lineage>
</organism>
<dbReference type="PANTHER" id="PTHR42748">
    <property type="entry name" value="NITROGEN METABOLITE REPRESSION PROTEIN NMRA FAMILY MEMBER"/>
    <property type="match status" value="1"/>
</dbReference>
<dbReference type="InterPro" id="IPR036291">
    <property type="entry name" value="NAD(P)-bd_dom_sf"/>
</dbReference>
<keyword evidence="2" id="KW-0521">NADP</keyword>
<dbReference type="Gene3D" id="3.40.50.720">
    <property type="entry name" value="NAD(P)-binding Rossmann-like Domain"/>
    <property type="match status" value="1"/>
</dbReference>
<sequence>MVGLEILVVGATGKQGHATIAALEALPPQTPPIRIFALTRSLTSPKAQALQEEFPSIELVRGDLAEPQPIFSLHPSITSVFQVTVPPNDEQQALPMIDAASAHGVAHIVFSSVDRGGESVSWENATTVPHFAAKHRIELYLKEKTRGTHTEWTILRPAGFMDNYNPDLFGKMMAGLWATMQADKKMQLVSVKDIGIVAASVLTDVKRWKGRALGIAGDDLTFAQADAIFQTVRGHGMPRIWDIPSRALRWVVDDAQKSMDWFEKEGFRVDVEVLKAEGFEVQTFEQWLSCSK</sequence>
<evidence type="ECO:0000313" key="5">
    <source>
        <dbReference type="Proteomes" id="UP000799764"/>
    </source>
</evidence>
<dbReference type="PANTHER" id="PTHR42748:SF7">
    <property type="entry name" value="NMRA LIKE REDOX SENSOR 1-RELATED"/>
    <property type="match status" value="1"/>
</dbReference>
<dbReference type="InterPro" id="IPR051164">
    <property type="entry name" value="NmrA-like_oxidored"/>
</dbReference>
<feature type="domain" description="NmrA-like" evidence="3">
    <location>
        <begin position="6"/>
        <end position="235"/>
    </location>
</feature>
<dbReference type="GO" id="GO:0005634">
    <property type="term" value="C:nucleus"/>
    <property type="evidence" value="ECO:0007669"/>
    <property type="project" value="TreeGrafter"/>
</dbReference>
<accession>A0A9P4PH43</accession>
<evidence type="ECO:0000313" key="4">
    <source>
        <dbReference type="EMBL" id="KAF2443867.1"/>
    </source>
</evidence>
<dbReference type="Proteomes" id="UP000799764">
    <property type="component" value="Unassembled WGS sequence"/>
</dbReference>
<dbReference type="InterPro" id="IPR008030">
    <property type="entry name" value="NmrA-like"/>
</dbReference>
<comment type="similarity">
    <text evidence="1">Belongs to the NmrA-type oxidoreductase family.</text>
</comment>
<proteinExistence type="inferred from homology"/>
<dbReference type="Gene3D" id="3.90.25.10">
    <property type="entry name" value="UDP-galactose 4-epimerase, domain 1"/>
    <property type="match status" value="1"/>
</dbReference>
<dbReference type="EMBL" id="MU001502">
    <property type="protein sequence ID" value="KAF2443867.1"/>
    <property type="molecule type" value="Genomic_DNA"/>
</dbReference>
<dbReference type="SUPFAM" id="SSF51735">
    <property type="entry name" value="NAD(P)-binding Rossmann-fold domains"/>
    <property type="match status" value="1"/>
</dbReference>
<reference evidence="4" key="1">
    <citation type="journal article" date="2020" name="Stud. Mycol.">
        <title>101 Dothideomycetes genomes: a test case for predicting lifestyles and emergence of pathogens.</title>
        <authorList>
            <person name="Haridas S."/>
            <person name="Albert R."/>
            <person name="Binder M."/>
            <person name="Bloem J."/>
            <person name="Labutti K."/>
            <person name="Salamov A."/>
            <person name="Andreopoulos B."/>
            <person name="Baker S."/>
            <person name="Barry K."/>
            <person name="Bills G."/>
            <person name="Bluhm B."/>
            <person name="Cannon C."/>
            <person name="Castanera R."/>
            <person name="Culley D."/>
            <person name="Daum C."/>
            <person name="Ezra D."/>
            <person name="Gonzalez J."/>
            <person name="Henrissat B."/>
            <person name="Kuo A."/>
            <person name="Liang C."/>
            <person name="Lipzen A."/>
            <person name="Lutzoni F."/>
            <person name="Magnuson J."/>
            <person name="Mondo S."/>
            <person name="Nolan M."/>
            <person name="Ohm R."/>
            <person name="Pangilinan J."/>
            <person name="Park H.-J."/>
            <person name="Ramirez L."/>
            <person name="Alfaro M."/>
            <person name="Sun H."/>
            <person name="Tritt A."/>
            <person name="Yoshinaga Y."/>
            <person name="Zwiers L.-H."/>
            <person name="Turgeon B."/>
            <person name="Goodwin S."/>
            <person name="Spatafora J."/>
            <person name="Crous P."/>
            <person name="Grigoriev I."/>
        </authorList>
    </citation>
    <scope>NUCLEOTIDE SEQUENCE</scope>
    <source>
        <strain evidence="4">CBS 690.94</strain>
    </source>
</reference>
<keyword evidence="5" id="KW-1185">Reference proteome</keyword>
<dbReference type="OrthoDB" id="9997102at2759"/>
<gene>
    <name evidence="4" type="ORF">P171DRAFT_495748</name>
</gene>
<comment type="caution">
    <text evidence="4">The sequence shown here is derived from an EMBL/GenBank/DDBJ whole genome shotgun (WGS) entry which is preliminary data.</text>
</comment>
<dbReference type="AlphaFoldDB" id="A0A9P4PH43"/>
<protein>
    <submittedName>
        <fullName evidence="4">NAD(P)-binding protein</fullName>
    </submittedName>
</protein>
<evidence type="ECO:0000256" key="2">
    <source>
        <dbReference type="ARBA" id="ARBA00022857"/>
    </source>
</evidence>
<evidence type="ECO:0000259" key="3">
    <source>
        <dbReference type="Pfam" id="PF05368"/>
    </source>
</evidence>
<dbReference type="Pfam" id="PF05368">
    <property type="entry name" value="NmrA"/>
    <property type="match status" value="1"/>
</dbReference>